<evidence type="ECO:0000313" key="2">
    <source>
        <dbReference type="Proteomes" id="UP001162164"/>
    </source>
</evidence>
<dbReference type="InterPro" id="IPR009091">
    <property type="entry name" value="RCC1/BLIP-II"/>
</dbReference>
<reference evidence="1" key="1">
    <citation type="journal article" date="2023" name="Insect Mol. Biol.">
        <title>Genome sequencing provides insights into the evolution of gene families encoding plant cell wall-degrading enzymes in longhorned beetles.</title>
        <authorList>
            <person name="Shin N.R."/>
            <person name="Okamura Y."/>
            <person name="Kirsch R."/>
            <person name="Pauchet Y."/>
        </authorList>
    </citation>
    <scope>NUCLEOTIDE SEQUENCE</scope>
    <source>
        <strain evidence="1">MMC_N1</strain>
    </source>
</reference>
<dbReference type="SUPFAM" id="SSF50985">
    <property type="entry name" value="RCC1/BLIP-II"/>
    <property type="match status" value="1"/>
</dbReference>
<evidence type="ECO:0000313" key="1">
    <source>
        <dbReference type="EMBL" id="KAJ8965578.1"/>
    </source>
</evidence>
<dbReference type="Proteomes" id="UP001162164">
    <property type="component" value="Unassembled WGS sequence"/>
</dbReference>
<gene>
    <name evidence="1" type="ORF">NQ317_019865</name>
</gene>
<comment type="caution">
    <text evidence="1">The sequence shown here is derived from an EMBL/GenBank/DDBJ whole genome shotgun (WGS) entry which is preliminary data.</text>
</comment>
<dbReference type="PANTHER" id="PTHR46207">
    <property type="entry name" value="PROTEIN RCC2"/>
    <property type="match status" value="1"/>
</dbReference>
<keyword evidence="2" id="KW-1185">Reference proteome</keyword>
<sequence length="283" mass="30870">MAANIIANFLNANSLGVGCGADFSVILDIKGGLHSFGLPEYGQLGHNTDGKYFKTSTKLCFHFQTSPKRIVLYIEKSKDGHVSPVDVTEVVPRLIKYFDSQSRGVRSVHCGSTYSLAVTEYNGLFMFGQTKKTGEANMYPKPIQDLAGWNIKHVAAGFTSIIVAADDTVIAWGGAPCYGELGLGEMQKTSTTPREQLFESSDEKENKVVVVNVYQERSKIGDFVENIVAKYSNEEASSDGEVNKLAGIKVLGLAMGLCFTLLIAQGDTPEQKEKLEALKEYKC</sequence>
<dbReference type="PANTHER" id="PTHR46207:SF1">
    <property type="entry name" value="PROTEIN RCC2"/>
    <property type="match status" value="1"/>
</dbReference>
<dbReference type="InterPro" id="IPR028641">
    <property type="entry name" value="RCC2"/>
</dbReference>
<dbReference type="EMBL" id="JAPWTJ010002585">
    <property type="protein sequence ID" value="KAJ8965578.1"/>
    <property type="molecule type" value="Genomic_DNA"/>
</dbReference>
<protein>
    <submittedName>
        <fullName evidence="1">Uncharacterized protein</fullName>
    </submittedName>
</protein>
<accession>A0ABQ9ITT6</accession>
<proteinExistence type="predicted"/>
<dbReference type="Gene3D" id="2.130.10.30">
    <property type="entry name" value="Regulator of chromosome condensation 1/beta-lactamase-inhibitor protein II"/>
    <property type="match status" value="1"/>
</dbReference>
<organism evidence="1 2">
    <name type="scientific">Molorchus minor</name>
    <dbReference type="NCBI Taxonomy" id="1323400"/>
    <lineage>
        <taxon>Eukaryota</taxon>
        <taxon>Metazoa</taxon>
        <taxon>Ecdysozoa</taxon>
        <taxon>Arthropoda</taxon>
        <taxon>Hexapoda</taxon>
        <taxon>Insecta</taxon>
        <taxon>Pterygota</taxon>
        <taxon>Neoptera</taxon>
        <taxon>Endopterygota</taxon>
        <taxon>Coleoptera</taxon>
        <taxon>Polyphaga</taxon>
        <taxon>Cucujiformia</taxon>
        <taxon>Chrysomeloidea</taxon>
        <taxon>Cerambycidae</taxon>
        <taxon>Lamiinae</taxon>
        <taxon>Monochamini</taxon>
        <taxon>Molorchus</taxon>
    </lineage>
</organism>
<name>A0ABQ9ITT6_9CUCU</name>